<reference evidence="3 4" key="1">
    <citation type="submission" date="2016-03" db="EMBL/GenBank/DDBJ databases">
        <title>Niastella vici sp. nov., isolated from farmland soil.</title>
        <authorList>
            <person name="Chen L."/>
            <person name="Wang D."/>
            <person name="Yang S."/>
            <person name="Wang G."/>
        </authorList>
    </citation>
    <scope>NUCLEOTIDE SEQUENCE [LARGE SCALE GENOMIC DNA]</scope>
    <source>
        <strain evidence="3 4">DJ57</strain>
    </source>
</reference>
<evidence type="ECO:0000256" key="1">
    <source>
        <dbReference type="SAM" id="Phobius"/>
    </source>
</evidence>
<feature type="transmembrane region" description="Helical" evidence="1">
    <location>
        <begin position="145"/>
        <end position="166"/>
    </location>
</feature>
<name>A0A1V9FFW5_9BACT</name>
<accession>A0A1V9FFW5</accession>
<feature type="transmembrane region" description="Helical" evidence="1">
    <location>
        <begin position="105"/>
        <end position="125"/>
    </location>
</feature>
<sequence length="378" mass="43861">MSLVNPNNDNRMIFLIVYDHNLHYLLFMLPDLPRRIKTLALICLFTSFAGVIYQLIREMRLDHNSVLVGFPLGLVCGLLELFLLPKAKQWGQKWSFTKVFILKTLFYTVVIYVVTISLVIIGGLFEGRKWGELPAILASRQQLVLVIYTLVIYGLLVFFIQMNQLLGEGVLWKFIRGKYHQPHEEERIFMFLDMKSSTTIAEQLGHVRFYKLLNELFHEISQPVLQTKAEIYQYIGDEVVLTWEVKDGLENSNCLRAFFLFQQNLINNSEHYIKKFGVKPEFKAGLHFGKVVSAQIGDLKREIVYNGDVLNTTARIQDECNKYQRNCLVSGILMNRLQQMNGFQWERVDVVKLRGKELEVEIFSVSDAHRQLRGGLTT</sequence>
<keyword evidence="1" id="KW-0812">Transmembrane</keyword>
<dbReference type="Gene3D" id="3.30.70.1230">
    <property type="entry name" value="Nucleotide cyclase"/>
    <property type="match status" value="1"/>
</dbReference>
<feature type="transmembrane region" description="Helical" evidence="1">
    <location>
        <begin position="68"/>
        <end position="84"/>
    </location>
</feature>
<organism evidence="3 4">
    <name type="scientific">Niastella vici</name>
    <dbReference type="NCBI Taxonomy" id="1703345"/>
    <lineage>
        <taxon>Bacteria</taxon>
        <taxon>Pseudomonadati</taxon>
        <taxon>Bacteroidota</taxon>
        <taxon>Chitinophagia</taxon>
        <taxon>Chitinophagales</taxon>
        <taxon>Chitinophagaceae</taxon>
        <taxon>Niastella</taxon>
    </lineage>
</organism>
<feature type="transmembrane region" description="Helical" evidence="1">
    <location>
        <begin position="36"/>
        <end position="56"/>
    </location>
</feature>
<dbReference type="GO" id="GO:0004016">
    <property type="term" value="F:adenylate cyclase activity"/>
    <property type="evidence" value="ECO:0007669"/>
    <property type="project" value="UniProtKB-ARBA"/>
</dbReference>
<dbReference type="InterPro" id="IPR029787">
    <property type="entry name" value="Nucleotide_cyclase"/>
</dbReference>
<evidence type="ECO:0000313" key="3">
    <source>
        <dbReference type="EMBL" id="OQP57262.1"/>
    </source>
</evidence>
<dbReference type="Proteomes" id="UP000192796">
    <property type="component" value="Unassembled WGS sequence"/>
</dbReference>
<keyword evidence="1" id="KW-0472">Membrane</keyword>
<evidence type="ECO:0000259" key="2">
    <source>
        <dbReference type="PROSITE" id="PS50125"/>
    </source>
</evidence>
<feature type="domain" description="Guanylate cyclase" evidence="2">
    <location>
        <begin position="188"/>
        <end position="317"/>
    </location>
</feature>
<evidence type="ECO:0000313" key="4">
    <source>
        <dbReference type="Proteomes" id="UP000192796"/>
    </source>
</evidence>
<dbReference type="EMBL" id="LVYD01000124">
    <property type="protein sequence ID" value="OQP57262.1"/>
    <property type="molecule type" value="Genomic_DNA"/>
</dbReference>
<dbReference type="GO" id="GO:0009190">
    <property type="term" value="P:cyclic nucleotide biosynthetic process"/>
    <property type="evidence" value="ECO:0007669"/>
    <property type="project" value="InterPro"/>
</dbReference>
<dbReference type="Pfam" id="PF00211">
    <property type="entry name" value="Guanylate_cyc"/>
    <property type="match status" value="1"/>
</dbReference>
<dbReference type="RefSeq" id="WP_081156228.1">
    <property type="nucleotide sequence ID" value="NZ_LVYD01000124.1"/>
</dbReference>
<proteinExistence type="predicted"/>
<comment type="caution">
    <text evidence="3">The sequence shown here is derived from an EMBL/GenBank/DDBJ whole genome shotgun (WGS) entry which is preliminary data.</text>
</comment>
<dbReference type="CDD" id="cd07302">
    <property type="entry name" value="CHD"/>
    <property type="match status" value="1"/>
</dbReference>
<dbReference type="GO" id="GO:0035556">
    <property type="term" value="P:intracellular signal transduction"/>
    <property type="evidence" value="ECO:0007669"/>
    <property type="project" value="InterPro"/>
</dbReference>
<dbReference type="OrthoDB" id="9768499at2"/>
<dbReference type="SUPFAM" id="SSF55073">
    <property type="entry name" value="Nucleotide cyclase"/>
    <property type="match status" value="1"/>
</dbReference>
<dbReference type="InterPro" id="IPR001054">
    <property type="entry name" value="A/G_cyclase"/>
</dbReference>
<dbReference type="AlphaFoldDB" id="A0A1V9FFW5"/>
<protein>
    <recommendedName>
        <fullName evidence="2">Guanylate cyclase domain-containing protein</fullName>
    </recommendedName>
</protein>
<keyword evidence="4" id="KW-1185">Reference proteome</keyword>
<keyword evidence="1" id="KW-1133">Transmembrane helix</keyword>
<dbReference type="STRING" id="1703345.A3860_11950"/>
<gene>
    <name evidence="3" type="ORF">A3860_11950</name>
</gene>
<dbReference type="PROSITE" id="PS50125">
    <property type="entry name" value="GUANYLATE_CYCLASE_2"/>
    <property type="match status" value="1"/>
</dbReference>